<protein>
    <submittedName>
        <fullName evidence="1">Uncharacterized protein</fullName>
    </submittedName>
</protein>
<dbReference type="AlphaFoldDB" id="A0A919VZQ1"/>
<dbReference type="EMBL" id="BOQN01000028">
    <property type="protein sequence ID" value="GIM90377.1"/>
    <property type="molecule type" value="Genomic_DNA"/>
</dbReference>
<gene>
    <name evidence="1" type="ORF">Ato02nite_021700</name>
</gene>
<dbReference type="Proteomes" id="UP000677082">
    <property type="component" value="Unassembled WGS sequence"/>
</dbReference>
<proteinExistence type="predicted"/>
<accession>A0A919VZQ1</accession>
<comment type="caution">
    <text evidence="1">The sequence shown here is derived from an EMBL/GenBank/DDBJ whole genome shotgun (WGS) entry which is preliminary data.</text>
</comment>
<organism evidence="1 2">
    <name type="scientific">Paractinoplanes toevensis</name>
    <dbReference type="NCBI Taxonomy" id="571911"/>
    <lineage>
        <taxon>Bacteria</taxon>
        <taxon>Bacillati</taxon>
        <taxon>Actinomycetota</taxon>
        <taxon>Actinomycetes</taxon>
        <taxon>Micromonosporales</taxon>
        <taxon>Micromonosporaceae</taxon>
        <taxon>Paractinoplanes</taxon>
    </lineage>
</organism>
<evidence type="ECO:0000313" key="1">
    <source>
        <dbReference type="EMBL" id="GIM90377.1"/>
    </source>
</evidence>
<evidence type="ECO:0000313" key="2">
    <source>
        <dbReference type="Proteomes" id="UP000677082"/>
    </source>
</evidence>
<reference evidence="1 2" key="1">
    <citation type="submission" date="2021-03" db="EMBL/GenBank/DDBJ databases">
        <title>Whole genome shotgun sequence of Actinoplanes toevensis NBRC 105298.</title>
        <authorList>
            <person name="Komaki H."/>
            <person name="Tamura T."/>
        </authorList>
    </citation>
    <scope>NUCLEOTIDE SEQUENCE [LARGE SCALE GENOMIC DNA]</scope>
    <source>
        <strain evidence="1 2">NBRC 105298</strain>
    </source>
</reference>
<name>A0A919VZQ1_9ACTN</name>
<sequence length="61" mass="6536">MIYFGSALTRENAIPIERMASYDWCRNGRGARVCKLVRVAGRCGVSAGFGGVGKSISLRIG</sequence>
<keyword evidence="2" id="KW-1185">Reference proteome</keyword>